<keyword evidence="8" id="KW-0472">Membrane</keyword>
<dbReference type="InterPro" id="IPR002403">
    <property type="entry name" value="Cyt_P450_E_grp-IV"/>
</dbReference>
<comment type="subcellular location">
    <subcellularLocation>
        <location evidence="1">Membrane</location>
        <topology evidence="1">Single-pass membrane protein</topology>
    </subcellularLocation>
</comment>
<keyword evidence="9 10" id="KW-0349">Heme</keyword>
<dbReference type="STRING" id="4232.A0A251TB84"/>
<reference evidence="11 13" key="1">
    <citation type="journal article" date="2017" name="Nature">
        <title>The sunflower genome provides insights into oil metabolism, flowering and Asterid evolution.</title>
        <authorList>
            <person name="Badouin H."/>
            <person name="Gouzy J."/>
            <person name="Grassa C.J."/>
            <person name="Murat F."/>
            <person name="Staton S.E."/>
            <person name="Cottret L."/>
            <person name="Lelandais-Briere C."/>
            <person name="Owens G.L."/>
            <person name="Carrere S."/>
            <person name="Mayjonade B."/>
            <person name="Legrand L."/>
            <person name="Gill N."/>
            <person name="Kane N.C."/>
            <person name="Bowers J.E."/>
            <person name="Hubner S."/>
            <person name="Bellec A."/>
            <person name="Berard A."/>
            <person name="Berges H."/>
            <person name="Blanchet N."/>
            <person name="Boniface M.C."/>
            <person name="Brunel D."/>
            <person name="Catrice O."/>
            <person name="Chaidir N."/>
            <person name="Claudel C."/>
            <person name="Donnadieu C."/>
            <person name="Faraut T."/>
            <person name="Fievet G."/>
            <person name="Helmstetter N."/>
            <person name="King M."/>
            <person name="Knapp S.J."/>
            <person name="Lai Z."/>
            <person name="Le Paslier M.C."/>
            <person name="Lippi Y."/>
            <person name="Lorenzon L."/>
            <person name="Mandel J.R."/>
            <person name="Marage G."/>
            <person name="Marchand G."/>
            <person name="Marquand E."/>
            <person name="Bret-Mestries E."/>
            <person name="Morien E."/>
            <person name="Nambeesan S."/>
            <person name="Nguyen T."/>
            <person name="Pegot-Espagnet P."/>
            <person name="Pouilly N."/>
            <person name="Raftis F."/>
            <person name="Sallet E."/>
            <person name="Schiex T."/>
            <person name="Thomas J."/>
            <person name="Vandecasteele C."/>
            <person name="Vares D."/>
            <person name="Vear F."/>
            <person name="Vautrin S."/>
            <person name="Crespi M."/>
            <person name="Mangin B."/>
            <person name="Burke J.M."/>
            <person name="Salse J."/>
            <person name="Munos S."/>
            <person name="Vincourt P."/>
            <person name="Rieseberg L.H."/>
            <person name="Langlade N.B."/>
        </authorList>
    </citation>
    <scope>NUCLEOTIDE SEQUENCE [LARGE SCALE GENOMIC DNA]</scope>
    <source>
        <strain evidence="13">cv. SF193</strain>
        <tissue evidence="11">Leaves</tissue>
    </source>
</reference>
<dbReference type="PRINTS" id="PR00465">
    <property type="entry name" value="EP450IV"/>
</dbReference>
<evidence type="ECO:0000256" key="5">
    <source>
        <dbReference type="ARBA" id="ARBA00022989"/>
    </source>
</evidence>
<evidence type="ECO:0000256" key="6">
    <source>
        <dbReference type="ARBA" id="ARBA00023002"/>
    </source>
</evidence>
<sequence>MARDPLSWKDPNVFNPGRFHDETKVDRGHDFDYIPFGAGRRVCPGISLGMANTELSLASLLYHFDW</sequence>
<dbReference type="GO" id="GO:0005506">
    <property type="term" value="F:iron ion binding"/>
    <property type="evidence" value="ECO:0007669"/>
    <property type="project" value="InterPro"/>
</dbReference>
<organism evidence="12 13">
    <name type="scientific">Helianthus annuus</name>
    <name type="common">Common sunflower</name>
    <dbReference type="NCBI Taxonomy" id="4232"/>
    <lineage>
        <taxon>Eukaryota</taxon>
        <taxon>Viridiplantae</taxon>
        <taxon>Streptophyta</taxon>
        <taxon>Embryophyta</taxon>
        <taxon>Tracheophyta</taxon>
        <taxon>Spermatophyta</taxon>
        <taxon>Magnoliopsida</taxon>
        <taxon>eudicotyledons</taxon>
        <taxon>Gunneridae</taxon>
        <taxon>Pentapetalae</taxon>
        <taxon>asterids</taxon>
        <taxon>campanulids</taxon>
        <taxon>Asterales</taxon>
        <taxon>Asteraceae</taxon>
        <taxon>Asteroideae</taxon>
        <taxon>Heliantheae alliance</taxon>
        <taxon>Heliantheae</taxon>
        <taxon>Helianthus</taxon>
    </lineage>
</organism>
<dbReference type="InParanoid" id="A0A251TB84"/>
<evidence type="ECO:0000256" key="3">
    <source>
        <dbReference type="ARBA" id="ARBA00022692"/>
    </source>
</evidence>
<dbReference type="Pfam" id="PF00067">
    <property type="entry name" value="p450"/>
    <property type="match status" value="1"/>
</dbReference>
<dbReference type="Gene3D" id="1.10.630.10">
    <property type="entry name" value="Cytochrome P450"/>
    <property type="match status" value="1"/>
</dbReference>
<evidence type="ECO:0000256" key="8">
    <source>
        <dbReference type="ARBA" id="ARBA00023136"/>
    </source>
</evidence>
<dbReference type="SUPFAM" id="SSF48264">
    <property type="entry name" value="Cytochrome P450"/>
    <property type="match status" value="1"/>
</dbReference>
<name>A0A251TB84_HELAN</name>
<evidence type="ECO:0000256" key="10">
    <source>
        <dbReference type="RuleBase" id="RU000461"/>
    </source>
</evidence>
<dbReference type="GO" id="GO:0016020">
    <property type="term" value="C:membrane"/>
    <property type="evidence" value="ECO:0007669"/>
    <property type="project" value="UniProtKB-SubCell"/>
</dbReference>
<proteinExistence type="inferred from homology"/>
<dbReference type="OMA" id="RFHDETK"/>
<evidence type="ECO:0000313" key="13">
    <source>
        <dbReference type="Proteomes" id="UP000215914"/>
    </source>
</evidence>
<dbReference type="InterPro" id="IPR001128">
    <property type="entry name" value="Cyt_P450"/>
</dbReference>
<dbReference type="GO" id="GO:0016705">
    <property type="term" value="F:oxidoreductase activity, acting on paired donors, with incorporation or reduction of molecular oxygen"/>
    <property type="evidence" value="ECO:0007669"/>
    <property type="project" value="InterPro"/>
</dbReference>
<dbReference type="PROSITE" id="PS00086">
    <property type="entry name" value="CYTOCHROME_P450"/>
    <property type="match status" value="1"/>
</dbReference>
<comment type="cofactor">
    <cofactor evidence="9">
        <name>heme</name>
        <dbReference type="ChEBI" id="CHEBI:30413"/>
    </cofactor>
</comment>
<dbReference type="Gramene" id="mRNA:HanXRQr2_Chr11g0500301">
    <property type="protein sequence ID" value="CDS:HanXRQr2_Chr11g0500301.1"/>
    <property type="gene ID" value="HanXRQr2_Chr11g0500301"/>
</dbReference>
<keyword evidence="4 9" id="KW-0479">Metal-binding</keyword>
<dbReference type="GO" id="GO:0020037">
    <property type="term" value="F:heme binding"/>
    <property type="evidence" value="ECO:0007669"/>
    <property type="project" value="InterPro"/>
</dbReference>
<gene>
    <name evidence="12" type="ORF">HannXRQ_Chr11g0337031</name>
    <name evidence="11" type="ORF">HanXRQr2_Chr11g0500301</name>
</gene>
<keyword evidence="3" id="KW-0812">Transmembrane</keyword>
<keyword evidence="6 10" id="KW-0560">Oxidoreductase</keyword>
<evidence type="ECO:0000256" key="7">
    <source>
        <dbReference type="ARBA" id="ARBA00023004"/>
    </source>
</evidence>
<evidence type="ECO:0000256" key="4">
    <source>
        <dbReference type="ARBA" id="ARBA00022723"/>
    </source>
</evidence>
<evidence type="ECO:0000256" key="2">
    <source>
        <dbReference type="ARBA" id="ARBA00010617"/>
    </source>
</evidence>
<dbReference type="EMBL" id="MNCJ02000326">
    <property type="protein sequence ID" value="KAF5782796.1"/>
    <property type="molecule type" value="Genomic_DNA"/>
</dbReference>
<dbReference type="EMBL" id="CM007900">
    <property type="protein sequence ID" value="OTG08023.1"/>
    <property type="molecule type" value="Genomic_DNA"/>
</dbReference>
<evidence type="ECO:0000313" key="12">
    <source>
        <dbReference type="EMBL" id="OTG08023.1"/>
    </source>
</evidence>
<keyword evidence="13" id="KW-1185">Reference proteome</keyword>
<feature type="binding site" description="axial binding residue" evidence="9">
    <location>
        <position position="43"/>
    </location>
    <ligand>
        <name>heme</name>
        <dbReference type="ChEBI" id="CHEBI:30413"/>
    </ligand>
    <ligandPart>
        <name>Fe</name>
        <dbReference type="ChEBI" id="CHEBI:18248"/>
    </ligandPart>
</feature>
<evidence type="ECO:0000256" key="1">
    <source>
        <dbReference type="ARBA" id="ARBA00004167"/>
    </source>
</evidence>
<evidence type="ECO:0000256" key="9">
    <source>
        <dbReference type="PIRSR" id="PIRSR602403-1"/>
    </source>
</evidence>
<keyword evidence="10" id="KW-0503">Monooxygenase</keyword>
<dbReference type="InterPro" id="IPR036396">
    <property type="entry name" value="Cyt_P450_sf"/>
</dbReference>
<dbReference type="InterPro" id="IPR017972">
    <property type="entry name" value="Cyt_P450_CS"/>
</dbReference>
<keyword evidence="7 9" id="KW-0408">Iron</keyword>
<evidence type="ECO:0000313" key="11">
    <source>
        <dbReference type="EMBL" id="KAF5782796.1"/>
    </source>
</evidence>
<comment type="similarity">
    <text evidence="2 10">Belongs to the cytochrome P450 family.</text>
</comment>
<dbReference type="InterPro" id="IPR050193">
    <property type="entry name" value="Cytochrome_P450_71"/>
</dbReference>
<dbReference type="Proteomes" id="UP000215914">
    <property type="component" value="Chromosome 11"/>
</dbReference>
<accession>A0A251TB84</accession>
<dbReference type="PANTHER" id="PTHR47956:SF107">
    <property type="entry name" value="CYTOCHROME P450 71B13-RELATED"/>
    <property type="match status" value="1"/>
</dbReference>
<reference evidence="11" key="3">
    <citation type="submission" date="2020-06" db="EMBL/GenBank/DDBJ databases">
        <title>Helianthus annuus Genome sequencing and assembly Release 2.</title>
        <authorList>
            <person name="Gouzy J."/>
            <person name="Langlade N."/>
            <person name="Munos S."/>
        </authorList>
    </citation>
    <scope>NUCLEOTIDE SEQUENCE</scope>
    <source>
        <tissue evidence="11">Leaves</tissue>
    </source>
</reference>
<reference evidence="12" key="2">
    <citation type="submission" date="2017-02" db="EMBL/GenBank/DDBJ databases">
        <title>Sunflower complete genome.</title>
        <authorList>
            <person name="Langlade N."/>
            <person name="Munos S."/>
        </authorList>
    </citation>
    <scope>NUCLEOTIDE SEQUENCE [LARGE SCALE GENOMIC DNA]</scope>
    <source>
        <tissue evidence="12">Leaves</tissue>
    </source>
</reference>
<dbReference type="AlphaFoldDB" id="A0A251TB84"/>
<keyword evidence="5" id="KW-1133">Transmembrane helix</keyword>
<dbReference type="GO" id="GO:0004497">
    <property type="term" value="F:monooxygenase activity"/>
    <property type="evidence" value="ECO:0007669"/>
    <property type="project" value="UniProtKB-KW"/>
</dbReference>
<dbReference type="PANTHER" id="PTHR47956">
    <property type="entry name" value="CYTOCHROME P450 71B11-RELATED"/>
    <property type="match status" value="1"/>
</dbReference>
<protein>
    <submittedName>
        <fullName evidence="11 12">Cytochrome P450</fullName>
    </submittedName>
</protein>